<dbReference type="GO" id="GO:0004252">
    <property type="term" value="F:serine-type endopeptidase activity"/>
    <property type="evidence" value="ECO:0007669"/>
    <property type="project" value="UniProtKB-UniRule"/>
</dbReference>
<feature type="domain" description="Peptidase S8/S53" evidence="8">
    <location>
        <begin position="158"/>
        <end position="376"/>
    </location>
</feature>
<evidence type="ECO:0000256" key="5">
    <source>
        <dbReference type="ARBA" id="ARBA00022825"/>
    </source>
</evidence>
<accession>A0A9P4J7W3</accession>
<dbReference type="AlphaFoldDB" id="A0A9P4J7W3"/>
<dbReference type="PROSITE" id="PS51892">
    <property type="entry name" value="SUBTILASE"/>
    <property type="match status" value="1"/>
</dbReference>
<sequence length="398" mass="42980">MLVLSCVRVAVAVLPCLVNGVATLANTDYTDVADKYIITLKPDADMHQHIRLVQDMHTKSLFRRENNQVFDGVSHQYNISSFRGYAGHFDRAVVEQLKTHDDVAHVEADRIFTASGFETQRNAPYSLNLISHRGVDKKSQAEGYVYDSSSGAGTWAYIVDSGVNVGHQEFQGRATNGYNAMRPEPMTDTFGHGTQMAAIVGGKTFGVAKRTNLVAVKVMKGHQVVASKVVDGYQWAARDIISNRRQAKAVINMSVGGGYVKALWDAINDSYNNGVTTVVAYANRGEQAAWPRSAIAVSATDKNRKWARVSDRGARTTIWAPGANVMSAYIGSNAATKAVSGSSPAAAHVSGLVAYLKGMRRLPDAKQTQNTLINLAVPNVVKDAGEAPNLFAYNGSGR</sequence>
<dbReference type="PRINTS" id="PR00723">
    <property type="entry name" value="SUBTILISIN"/>
</dbReference>
<feature type="domain" description="Inhibitor I9" evidence="9">
    <location>
        <begin position="35"/>
        <end position="112"/>
    </location>
</feature>
<dbReference type="InterPro" id="IPR036852">
    <property type="entry name" value="Peptidase_S8/S53_dom_sf"/>
</dbReference>
<dbReference type="CDD" id="cd04077">
    <property type="entry name" value="Peptidases_S8_PCSK9_ProteinaseK_like"/>
    <property type="match status" value="1"/>
</dbReference>
<feature type="active site" description="Charge relay system" evidence="6">
    <location>
        <position position="192"/>
    </location>
</feature>
<evidence type="ECO:0000256" key="2">
    <source>
        <dbReference type="ARBA" id="ARBA00022670"/>
    </source>
</evidence>
<dbReference type="Gene3D" id="3.30.70.80">
    <property type="entry name" value="Peptidase S8 propeptide/proteinase inhibitor I9"/>
    <property type="match status" value="1"/>
</dbReference>
<feature type="chain" id="PRO_5040203616" evidence="7">
    <location>
        <begin position="21"/>
        <end position="398"/>
    </location>
</feature>
<dbReference type="SUPFAM" id="SSF54897">
    <property type="entry name" value="Protease propeptides/inhibitors"/>
    <property type="match status" value="1"/>
</dbReference>
<name>A0A9P4J7W3_9PEZI</name>
<dbReference type="PANTHER" id="PTHR43806:SF58">
    <property type="entry name" value="ALKALINE PROTEASE 1-RELATED"/>
    <property type="match status" value="1"/>
</dbReference>
<keyword evidence="3 7" id="KW-0732">Signal</keyword>
<dbReference type="PANTHER" id="PTHR43806">
    <property type="entry name" value="PEPTIDASE S8"/>
    <property type="match status" value="1"/>
</dbReference>
<evidence type="ECO:0000256" key="4">
    <source>
        <dbReference type="ARBA" id="ARBA00022801"/>
    </source>
</evidence>
<dbReference type="InterPro" id="IPR050131">
    <property type="entry name" value="Peptidase_S8_subtilisin-like"/>
</dbReference>
<organism evidence="10 11">
    <name type="scientific">Myriangium duriaei CBS 260.36</name>
    <dbReference type="NCBI Taxonomy" id="1168546"/>
    <lineage>
        <taxon>Eukaryota</taxon>
        <taxon>Fungi</taxon>
        <taxon>Dikarya</taxon>
        <taxon>Ascomycota</taxon>
        <taxon>Pezizomycotina</taxon>
        <taxon>Dothideomycetes</taxon>
        <taxon>Dothideomycetidae</taxon>
        <taxon>Myriangiales</taxon>
        <taxon>Myriangiaceae</taxon>
        <taxon>Myriangium</taxon>
    </lineage>
</organism>
<evidence type="ECO:0000313" key="10">
    <source>
        <dbReference type="EMBL" id="KAF2156381.1"/>
    </source>
</evidence>
<gene>
    <name evidence="10" type="ORF">K461DRAFT_291301</name>
</gene>
<dbReference type="InterPro" id="IPR037045">
    <property type="entry name" value="S8pro/Inhibitor_I9_sf"/>
</dbReference>
<keyword evidence="5 6" id="KW-0720">Serine protease</keyword>
<dbReference type="InterPro" id="IPR010259">
    <property type="entry name" value="S8pro/Inhibitor_I9"/>
</dbReference>
<comment type="caution">
    <text evidence="10">The sequence shown here is derived from an EMBL/GenBank/DDBJ whole genome shotgun (WGS) entry which is preliminary data.</text>
</comment>
<evidence type="ECO:0000313" key="11">
    <source>
        <dbReference type="Proteomes" id="UP000799439"/>
    </source>
</evidence>
<dbReference type="InterPro" id="IPR000209">
    <property type="entry name" value="Peptidase_S8/S53_dom"/>
</dbReference>
<keyword evidence="4 6" id="KW-0378">Hydrolase</keyword>
<dbReference type="PROSITE" id="PS00136">
    <property type="entry name" value="SUBTILASE_ASP"/>
    <property type="match status" value="1"/>
</dbReference>
<feature type="signal peptide" evidence="7">
    <location>
        <begin position="1"/>
        <end position="20"/>
    </location>
</feature>
<dbReference type="Gene3D" id="3.40.50.200">
    <property type="entry name" value="Peptidase S8/S53 domain"/>
    <property type="match status" value="1"/>
</dbReference>
<reference evidence="10" key="1">
    <citation type="journal article" date="2020" name="Stud. Mycol.">
        <title>101 Dothideomycetes genomes: a test case for predicting lifestyles and emergence of pathogens.</title>
        <authorList>
            <person name="Haridas S."/>
            <person name="Albert R."/>
            <person name="Binder M."/>
            <person name="Bloem J."/>
            <person name="Labutti K."/>
            <person name="Salamov A."/>
            <person name="Andreopoulos B."/>
            <person name="Baker S."/>
            <person name="Barry K."/>
            <person name="Bills G."/>
            <person name="Bluhm B."/>
            <person name="Cannon C."/>
            <person name="Castanera R."/>
            <person name="Culley D."/>
            <person name="Daum C."/>
            <person name="Ezra D."/>
            <person name="Gonzalez J."/>
            <person name="Henrissat B."/>
            <person name="Kuo A."/>
            <person name="Liang C."/>
            <person name="Lipzen A."/>
            <person name="Lutzoni F."/>
            <person name="Magnuson J."/>
            <person name="Mondo S."/>
            <person name="Nolan M."/>
            <person name="Ohm R."/>
            <person name="Pangilinan J."/>
            <person name="Park H.-J."/>
            <person name="Ramirez L."/>
            <person name="Alfaro M."/>
            <person name="Sun H."/>
            <person name="Tritt A."/>
            <person name="Yoshinaga Y."/>
            <person name="Zwiers L.-H."/>
            <person name="Turgeon B."/>
            <person name="Goodwin S."/>
            <person name="Spatafora J."/>
            <person name="Crous P."/>
            <person name="Grigoriev I."/>
        </authorList>
    </citation>
    <scope>NUCLEOTIDE SEQUENCE</scope>
    <source>
        <strain evidence="10">CBS 260.36</strain>
    </source>
</reference>
<evidence type="ECO:0000259" key="8">
    <source>
        <dbReference type="Pfam" id="PF00082"/>
    </source>
</evidence>
<evidence type="ECO:0000256" key="1">
    <source>
        <dbReference type="ARBA" id="ARBA00011073"/>
    </source>
</evidence>
<dbReference type="Pfam" id="PF05922">
    <property type="entry name" value="Inhibitor_I9"/>
    <property type="match status" value="1"/>
</dbReference>
<evidence type="ECO:0000256" key="7">
    <source>
        <dbReference type="SAM" id="SignalP"/>
    </source>
</evidence>
<dbReference type="EMBL" id="ML996082">
    <property type="protein sequence ID" value="KAF2156381.1"/>
    <property type="molecule type" value="Genomic_DNA"/>
</dbReference>
<keyword evidence="2 6" id="KW-0645">Protease</keyword>
<dbReference type="InterPro" id="IPR015500">
    <property type="entry name" value="Peptidase_S8_subtilisin-rel"/>
</dbReference>
<proteinExistence type="inferred from homology"/>
<dbReference type="Proteomes" id="UP000799439">
    <property type="component" value="Unassembled WGS sequence"/>
</dbReference>
<comment type="similarity">
    <text evidence="1 6">Belongs to the peptidase S8 family.</text>
</comment>
<dbReference type="SUPFAM" id="SSF52743">
    <property type="entry name" value="Subtilisin-like"/>
    <property type="match status" value="1"/>
</dbReference>
<feature type="active site" description="Charge relay system" evidence="6">
    <location>
        <position position="343"/>
    </location>
</feature>
<dbReference type="InterPro" id="IPR034193">
    <property type="entry name" value="PCSK9_ProteinaseK-like"/>
</dbReference>
<keyword evidence="11" id="KW-1185">Reference proteome</keyword>
<evidence type="ECO:0000259" key="9">
    <source>
        <dbReference type="Pfam" id="PF05922"/>
    </source>
</evidence>
<evidence type="ECO:0000256" key="3">
    <source>
        <dbReference type="ARBA" id="ARBA00022729"/>
    </source>
</evidence>
<dbReference type="Pfam" id="PF00082">
    <property type="entry name" value="Peptidase_S8"/>
    <property type="match status" value="1"/>
</dbReference>
<dbReference type="OrthoDB" id="206201at2759"/>
<dbReference type="GO" id="GO:0006508">
    <property type="term" value="P:proteolysis"/>
    <property type="evidence" value="ECO:0007669"/>
    <property type="project" value="UniProtKB-KW"/>
</dbReference>
<evidence type="ECO:0000256" key="6">
    <source>
        <dbReference type="PROSITE-ProRule" id="PRU01240"/>
    </source>
</evidence>
<dbReference type="InterPro" id="IPR023827">
    <property type="entry name" value="Peptidase_S8_Asp-AS"/>
</dbReference>
<protein>
    <submittedName>
        <fullName evidence="10">Alkaline serine protease Alp1</fullName>
    </submittedName>
</protein>
<feature type="active site" description="Charge relay system" evidence="6">
    <location>
        <position position="160"/>
    </location>
</feature>
<dbReference type="GO" id="GO:0005576">
    <property type="term" value="C:extracellular region"/>
    <property type="evidence" value="ECO:0007669"/>
    <property type="project" value="UniProtKB-ARBA"/>
</dbReference>